<name>A0ABM1MAJ1_NICVS</name>
<dbReference type="Proteomes" id="UP000695000">
    <property type="component" value="Unplaced"/>
</dbReference>
<evidence type="ECO:0000313" key="3">
    <source>
        <dbReference type="RefSeq" id="XP_017771591.1"/>
    </source>
</evidence>
<dbReference type="GeneID" id="108558994"/>
<keyword evidence="2" id="KW-1185">Reference proteome</keyword>
<dbReference type="Pfam" id="PF21031">
    <property type="entry name" value="WDR54"/>
    <property type="match status" value="1"/>
</dbReference>
<feature type="domain" description="WD repeat-containing protein 54 beta-propeller" evidence="1">
    <location>
        <begin position="77"/>
        <end position="279"/>
    </location>
</feature>
<dbReference type="SUPFAM" id="SSF50978">
    <property type="entry name" value="WD40 repeat-like"/>
    <property type="match status" value="1"/>
</dbReference>
<dbReference type="Gene3D" id="2.130.10.10">
    <property type="entry name" value="YVTN repeat-like/Quinoprotein amine dehydrogenase"/>
    <property type="match status" value="1"/>
</dbReference>
<evidence type="ECO:0000313" key="2">
    <source>
        <dbReference type="Proteomes" id="UP000695000"/>
    </source>
</evidence>
<proteinExistence type="predicted"/>
<sequence>MYVSKSSLSLATSASPIPGNLALRESQDDDVLSDTLAVFHDSYVNVIPITSTTRRSKYVPIFKGDQQKQQQHDEKGTIKQVRWVELAGKYYFVALSTNGLHIYDDEASNLVYRHACRETGDENSYNIGICTLKGDVLCVGTHLGTVWIFKVVGDDDFKVVNRVYAHDEAVTLLEGYGNFMASSSEFITYLWSFNDRAFDIIRKIDVHGLHSTPSALRFKFGLIVLGYASGEFCIFDLNDESFCLRTVAHKLKITALDFAATFKIVTVSNDCYIKLFKYEQLAQNVR</sequence>
<dbReference type="InterPro" id="IPR015943">
    <property type="entry name" value="WD40/YVTN_repeat-like_dom_sf"/>
</dbReference>
<accession>A0ABM1MAJ1</accession>
<protein>
    <submittedName>
        <fullName evidence="3">WD repeat-containing protein 54-like</fullName>
    </submittedName>
</protein>
<reference evidence="3" key="1">
    <citation type="submission" date="2025-08" db="UniProtKB">
        <authorList>
            <consortium name="RefSeq"/>
        </authorList>
    </citation>
    <scope>IDENTIFICATION</scope>
    <source>
        <tissue evidence="3">Whole Larva</tissue>
    </source>
</reference>
<organism evidence="2 3">
    <name type="scientific">Nicrophorus vespilloides</name>
    <name type="common">Boreal carrion beetle</name>
    <dbReference type="NCBI Taxonomy" id="110193"/>
    <lineage>
        <taxon>Eukaryota</taxon>
        <taxon>Metazoa</taxon>
        <taxon>Ecdysozoa</taxon>
        <taxon>Arthropoda</taxon>
        <taxon>Hexapoda</taxon>
        <taxon>Insecta</taxon>
        <taxon>Pterygota</taxon>
        <taxon>Neoptera</taxon>
        <taxon>Endopterygota</taxon>
        <taxon>Coleoptera</taxon>
        <taxon>Polyphaga</taxon>
        <taxon>Staphyliniformia</taxon>
        <taxon>Silphidae</taxon>
        <taxon>Nicrophorinae</taxon>
        <taxon>Nicrophorus</taxon>
    </lineage>
</organism>
<dbReference type="RefSeq" id="XP_017771591.1">
    <property type="nucleotide sequence ID" value="XM_017916102.1"/>
</dbReference>
<evidence type="ECO:0000259" key="1">
    <source>
        <dbReference type="Pfam" id="PF21031"/>
    </source>
</evidence>
<dbReference type="InterPro" id="IPR049546">
    <property type="entry name" value="WDR54_beta_prop"/>
</dbReference>
<dbReference type="InterPro" id="IPR036322">
    <property type="entry name" value="WD40_repeat_dom_sf"/>
</dbReference>
<gene>
    <name evidence="3" type="primary">LOC108558994</name>
</gene>